<dbReference type="InterPro" id="IPR009100">
    <property type="entry name" value="AcylCoA_DH/oxidase_NM_dom_sf"/>
</dbReference>
<feature type="domain" description="Acyl-CoA dehydrogenase/oxidase N-terminal" evidence="9">
    <location>
        <begin position="23"/>
        <end position="137"/>
    </location>
</feature>
<reference evidence="10" key="2">
    <citation type="submission" date="2020-09" db="EMBL/GenBank/DDBJ databases">
        <authorList>
            <person name="Sun Q."/>
            <person name="Zhou Y."/>
        </authorList>
    </citation>
    <scope>NUCLEOTIDE SEQUENCE</scope>
    <source>
        <strain evidence="10">CGMCC 1.15095</strain>
    </source>
</reference>
<dbReference type="SUPFAM" id="SSF47203">
    <property type="entry name" value="Acyl-CoA dehydrogenase C-terminal domain-like"/>
    <property type="match status" value="1"/>
</dbReference>
<dbReference type="InterPro" id="IPR037069">
    <property type="entry name" value="AcylCoA_DH/ox_N_sf"/>
</dbReference>
<evidence type="ECO:0000256" key="5">
    <source>
        <dbReference type="ARBA" id="ARBA00023002"/>
    </source>
</evidence>
<comment type="caution">
    <text evidence="10">The sequence shown here is derived from an EMBL/GenBank/DDBJ whole genome shotgun (WGS) entry which is preliminary data.</text>
</comment>
<dbReference type="Gene3D" id="1.10.540.10">
    <property type="entry name" value="Acyl-CoA dehydrogenase/oxidase, N-terminal domain"/>
    <property type="match status" value="1"/>
</dbReference>
<keyword evidence="3 6" id="KW-0285">Flavoprotein</keyword>
<evidence type="ECO:0000313" key="10">
    <source>
        <dbReference type="EMBL" id="GGC15834.1"/>
    </source>
</evidence>
<dbReference type="EMBL" id="BMHK01000056">
    <property type="protein sequence ID" value="GGC15834.1"/>
    <property type="molecule type" value="Genomic_DNA"/>
</dbReference>
<dbReference type="InterPro" id="IPR006091">
    <property type="entry name" value="Acyl-CoA_Oxase/DH_mid-dom"/>
</dbReference>
<keyword evidence="5 6" id="KW-0560">Oxidoreductase</keyword>
<proteinExistence type="inferred from homology"/>
<evidence type="ECO:0000259" key="8">
    <source>
        <dbReference type="Pfam" id="PF02770"/>
    </source>
</evidence>
<dbReference type="SUPFAM" id="SSF56645">
    <property type="entry name" value="Acyl-CoA dehydrogenase NM domain-like"/>
    <property type="match status" value="1"/>
</dbReference>
<sequence>MGHKFPWDGRLPEKEVRVDLSFTQEQLMFRDEVRSWLADYTPREKRPSDGAAARAFDSAWQLTQYEGGWAGLAWPEEAGGRGLSLIHQLIWHEEYGRAGAPPPGFMFIALNHGGPTLIAKGNAAQKAFHLPRILRGESVWCQGFSEPGAGSDLASLKTRAVIEGDELVVTGQKIWTSYAAHADYQELLVRTDASGPKQAGITWVICDMRSPGITVRPIRTINNDYHFNEVFYDSVRIPLANVVGEVNDGWAVAQATLAFERGTAMIPHQMALSRELDELTALAKSIPAPSGSGTAWERDDIRTRIATARAEVYALKAMTYGAISRGQRDNVPGAEGAIVALYHGELAQRVQRLALDIIDDDLLDRDSARGEWIGRYLDAFKYTIGGGTSQVRRNIIAERVLGLPREKALN</sequence>
<evidence type="ECO:0000256" key="1">
    <source>
        <dbReference type="ARBA" id="ARBA00001974"/>
    </source>
</evidence>
<gene>
    <name evidence="10" type="ORF">GCM10011494_38420</name>
</gene>
<evidence type="ECO:0000256" key="3">
    <source>
        <dbReference type="ARBA" id="ARBA00022630"/>
    </source>
</evidence>
<dbReference type="Gene3D" id="2.40.110.10">
    <property type="entry name" value="Butyryl-CoA Dehydrogenase, subunit A, domain 2"/>
    <property type="match status" value="1"/>
</dbReference>
<comment type="cofactor">
    <cofactor evidence="1 6">
        <name>FAD</name>
        <dbReference type="ChEBI" id="CHEBI:57692"/>
    </cofactor>
</comment>
<protein>
    <submittedName>
        <fullName evidence="10">Acyl-CoA dehydrogenase</fullName>
    </submittedName>
</protein>
<evidence type="ECO:0000256" key="6">
    <source>
        <dbReference type="RuleBase" id="RU362125"/>
    </source>
</evidence>
<comment type="similarity">
    <text evidence="2 6">Belongs to the acyl-CoA dehydrogenase family.</text>
</comment>
<name>A0A916TW90_9SPHN</name>
<dbReference type="PANTHER" id="PTHR43292">
    <property type="entry name" value="ACYL-COA DEHYDROGENASE"/>
    <property type="match status" value="1"/>
</dbReference>
<dbReference type="GO" id="GO:0005886">
    <property type="term" value="C:plasma membrane"/>
    <property type="evidence" value="ECO:0007669"/>
    <property type="project" value="TreeGrafter"/>
</dbReference>
<dbReference type="Pfam" id="PF00441">
    <property type="entry name" value="Acyl-CoA_dh_1"/>
    <property type="match status" value="1"/>
</dbReference>
<feature type="domain" description="Acyl-CoA oxidase/dehydrogenase middle" evidence="8">
    <location>
        <begin position="141"/>
        <end position="220"/>
    </location>
</feature>
<evidence type="ECO:0000313" key="11">
    <source>
        <dbReference type="Proteomes" id="UP000608154"/>
    </source>
</evidence>
<evidence type="ECO:0000256" key="4">
    <source>
        <dbReference type="ARBA" id="ARBA00022827"/>
    </source>
</evidence>
<dbReference type="Pfam" id="PF02771">
    <property type="entry name" value="Acyl-CoA_dh_N"/>
    <property type="match status" value="1"/>
</dbReference>
<accession>A0A916TW90</accession>
<dbReference type="InterPro" id="IPR052161">
    <property type="entry name" value="Mycobact_Acyl-CoA_DH"/>
</dbReference>
<dbReference type="Gene3D" id="1.20.140.10">
    <property type="entry name" value="Butyryl-CoA Dehydrogenase, subunit A, domain 3"/>
    <property type="match status" value="1"/>
</dbReference>
<reference evidence="10" key="1">
    <citation type="journal article" date="2014" name="Int. J. Syst. Evol. Microbiol.">
        <title>Complete genome sequence of Corynebacterium casei LMG S-19264T (=DSM 44701T), isolated from a smear-ripened cheese.</title>
        <authorList>
            <consortium name="US DOE Joint Genome Institute (JGI-PGF)"/>
            <person name="Walter F."/>
            <person name="Albersmeier A."/>
            <person name="Kalinowski J."/>
            <person name="Ruckert C."/>
        </authorList>
    </citation>
    <scope>NUCLEOTIDE SEQUENCE</scope>
    <source>
        <strain evidence="10">CGMCC 1.15095</strain>
    </source>
</reference>
<evidence type="ECO:0000256" key="2">
    <source>
        <dbReference type="ARBA" id="ARBA00009347"/>
    </source>
</evidence>
<dbReference type="InterPro" id="IPR036250">
    <property type="entry name" value="AcylCo_DH-like_C"/>
</dbReference>
<dbReference type="AlphaFoldDB" id="A0A916TW90"/>
<organism evidence="10 11">
    <name type="scientific">Novosphingobium endophyticum</name>
    <dbReference type="NCBI Taxonomy" id="1955250"/>
    <lineage>
        <taxon>Bacteria</taxon>
        <taxon>Pseudomonadati</taxon>
        <taxon>Pseudomonadota</taxon>
        <taxon>Alphaproteobacteria</taxon>
        <taxon>Sphingomonadales</taxon>
        <taxon>Sphingomonadaceae</taxon>
        <taxon>Novosphingobium</taxon>
    </lineage>
</organism>
<dbReference type="PANTHER" id="PTHR43292:SF3">
    <property type="entry name" value="ACYL-COA DEHYDROGENASE FADE29"/>
    <property type="match status" value="1"/>
</dbReference>
<dbReference type="FunFam" id="2.40.110.10:FF:000011">
    <property type="entry name" value="Acyl-CoA dehydrogenase FadE34"/>
    <property type="match status" value="1"/>
</dbReference>
<dbReference type="GO" id="GO:0016627">
    <property type="term" value="F:oxidoreductase activity, acting on the CH-CH group of donors"/>
    <property type="evidence" value="ECO:0007669"/>
    <property type="project" value="InterPro"/>
</dbReference>
<keyword evidence="11" id="KW-1185">Reference proteome</keyword>
<dbReference type="Pfam" id="PF02770">
    <property type="entry name" value="Acyl-CoA_dh_M"/>
    <property type="match status" value="1"/>
</dbReference>
<feature type="domain" description="Acyl-CoA dehydrogenase/oxidase C-terminal" evidence="7">
    <location>
        <begin position="247"/>
        <end position="401"/>
    </location>
</feature>
<dbReference type="InterPro" id="IPR046373">
    <property type="entry name" value="Acyl-CoA_Oxase/DH_mid-dom_sf"/>
</dbReference>
<dbReference type="Proteomes" id="UP000608154">
    <property type="component" value="Unassembled WGS sequence"/>
</dbReference>
<evidence type="ECO:0000259" key="9">
    <source>
        <dbReference type="Pfam" id="PF02771"/>
    </source>
</evidence>
<keyword evidence="4 6" id="KW-0274">FAD</keyword>
<dbReference type="InterPro" id="IPR009075">
    <property type="entry name" value="AcylCo_DH/oxidase_C"/>
</dbReference>
<dbReference type="GO" id="GO:0050660">
    <property type="term" value="F:flavin adenine dinucleotide binding"/>
    <property type="evidence" value="ECO:0007669"/>
    <property type="project" value="InterPro"/>
</dbReference>
<dbReference type="InterPro" id="IPR013786">
    <property type="entry name" value="AcylCoA_DH/ox_N"/>
</dbReference>
<evidence type="ECO:0000259" key="7">
    <source>
        <dbReference type="Pfam" id="PF00441"/>
    </source>
</evidence>